<proteinExistence type="predicted"/>
<reference evidence="1 2" key="1">
    <citation type="journal article" date="2013" name="Mar. Genomics">
        <title>Expression of sulfatases in Rhodopirellula baltica and the diversity of sulfatases in the genus Rhodopirellula.</title>
        <authorList>
            <person name="Wegner C.E."/>
            <person name="Richter-Heitmann T."/>
            <person name="Klindworth A."/>
            <person name="Klockow C."/>
            <person name="Richter M."/>
            <person name="Achstetter T."/>
            <person name="Glockner F.O."/>
            <person name="Harder J."/>
        </authorList>
    </citation>
    <scope>NUCLEOTIDE SEQUENCE [LARGE SCALE GENOMIC DNA]</scope>
    <source>
        <strain evidence="1 2">SWK14</strain>
    </source>
</reference>
<comment type="caution">
    <text evidence="1">The sequence shown here is derived from an EMBL/GenBank/DDBJ whole genome shotgun (WGS) entry which is preliminary data.</text>
</comment>
<protein>
    <submittedName>
        <fullName evidence="1">Uncharacterized protein</fullName>
    </submittedName>
</protein>
<sequence>MASGLQKRQGTKPSTIPIGIQQISGEVIWGVFVDYFGWSEFSGKNFEVPLKFALPRTGANM</sequence>
<accession>L7C7H1</accession>
<evidence type="ECO:0000313" key="2">
    <source>
        <dbReference type="Proteomes" id="UP000010959"/>
    </source>
</evidence>
<evidence type="ECO:0000313" key="1">
    <source>
        <dbReference type="EMBL" id="ELP29775.1"/>
    </source>
</evidence>
<name>L7C7H1_RHOBT</name>
<dbReference type="AlphaFoldDB" id="L7C7H1"/>
<dbReference type="PATRIC" id="fig|993516.3.peg.6759"/>
<dbReference type="EMBL" id="AMWG01000181">
    <property type="protein sequence ID" value="ELP29775.1"/>
    <property type="molecule type" value="Genomic_DNA"/>
</dbReference>
<gene>
    <name evidence="1" type="ORF">RBSWK_06303</name>
</gene>
<dbReference type="Proteomes" id="UP000010959">
    <property type="component" value="Unassembled WGS sequence"/>
</dbReference>
<organism evidence="1 2">
    <name type="scientific">Rhodopirellula baltica SWK14</name>
    <dbReference type="NCBI Taxonomy" id="993516"/>
    <lineage>
        <taxon>Bacteria</taxon>
        <taxon>Pseudomonadati</taxon>
        <taxon>Planctomycetota</taxon>
        <taxon>Planctomycetia</taxon>
        <taxon>Pirellulales</taxon>
        <taxon>Pirellulaceae</taxon>
        <taxon>Rhodopirellula</taxon>
    </lineage>
</organism>